<dbReference type="InterPro" id="IPR002509">
    <property type="entry name" value="NODB_dom"/>
</dbReference>
<dbReference type="GO" id="GO:0016810">
    <property type="term" value="F:hydrolase activity, acting on carbon-nitrogen (but not peptide) bonds"/>
    <property type="evidence" value="ECO:0007669"/>
    <property type="project" value="InterPro"/>
</dbReference>
<organism evidence="8 9">
    <name type="scientific">Hansschlegelia quercus</name>
    <dbReference type="NCBI Taxonomy" id="2528245"/>
    <lineage>
        <taxon>Bacteria</taxon>
        <taxon>Pseudomonadati</taxon>
        <taxon>Pseudomonadota</taxon>
        <taxon>Alphaproteobacteria</taxon>
        <taxon>Hyphomicrobiales</taxon>
        <taxon>Methylopilaceae</taxon>
        <taxon>Hansschlegelia</taxon>
    </lineage>
</organism>
<sequence length="266" mass="28792">MKKALKVALRGHLGRSKAAAVRLLAERHALALIAPRSSRPTGRILCHHSIGQPCFGVNDVSPRRFARQIESALAAGYRFVPAPQIAAGLAGPKDLALTFDDGARSLLTEVAPILSAFGGLPFMVFVVTGWADEAQAGRRRNIASWTDVEALVALGAMIGSHSVSHPNFARLNDAAVVEELEQSRETLRRRIGESPADFAIPFGLNSTWTPSATAAARAAGYTRIYAQAENRRPPDTIGRSLVTGYDADTLFRATLEGAFDRWDEWY</sequence>
<dbReference type="OrthoDB" id="9814639at2"/>
<dbReference type="CDD" id="cd10918">
    <property type="entry name" value="CE4_NodB_like_5s_6s"/>
    <property type="match status" value="1"/>
</dbReference>
<comment type="caution">
    <text evidence="8">The sequence shown here is derived from an EMBL/GenBank/DDBJ whole genome shotgun (WGS) entry which is preliminary data.</text>
</comment>
<protein>
    <recommendedName>
        <fullName evidence="4">Chitooligosaccharide deacetylase</fullName>
    </recommendedName>
    <alternativeName>
        <fullName evidence="6">Nodulation protein B</fullName>
    </alternativeName>
</protein>
<proteinExistence type="inferred from homology"/>
<accession>A0A4Q9G9I4</accession>
<dbReference type="PANTHER" id="PTHR34216:SF3">
    <property type="entry name" value="POLY-BETA-1,6-N-ACETYL-D-GLUCOSAMINE N-DEACETYLASE"/>
    <property type="match status" value="1"/>
</dbReference>
<evidence type="ECO:0000256" key="2">
    <source>
        <dbReference type="ARBA" id="ARBA00004613"/>
    </source>
</evidence>
<dbReference type="AlphaFoldDB" id="A0A4Q9G9I4"/>
<dbReference type="GO" id="GO:0005576">
    <property type="term" value="C:extracellular region"/>
    <property type="evidence" value="ECO:0007669"/>
    <property type="project" value="UniProtKB-SubCell"/>
</dbReference>
<evidence type="ECO:0000256" key="4">
    <source>
        <dbReference type="ARBA" id="ARBA00020071"/>
    </source>
</evidence>
<dbReference type="Pfam" id="PF01522">
    <property type="entry name" value="Polysacc_deac_1"/>
    <property type="match status" value="1"/>
</dbReference>
<evidence type="ECO:0000256" key="3">
    <source>
        <dbReference type="ARBA" id="ARBA00010973"/>
    </source>
</evidence>
<dbReference type="PANTHER" id="PTHR34216">
    <property type="match status" value="1"/>
</dbReference>
<feature type="domain" description="NodB homology" evidence="7">
    <location>
        <begin position="93"/>
        <end position="266"/>
    </location>
</feature>
<evidence type="ECO:0000256" key="5">
    <source>
        <dbReference type="ARBA" id="ARBA00022729"/>
    </source>
</evidence>
<reference evidence="8 9" key="1">
    <citation type="submission" date="2019-02" db="EMBL/GenBank/DDBJ databases">
        <title>Hansschlegelia quercus sp. nov., a novel methylotrophic bacterium from buds of oak (Quercus robur L.).</title>
        <authorList>
            <person name="Agafonova N.V."/>
            <person name="Kaparullina E.N."/>
            <person name="Grouzdev D.S."/>
            <person name="Doronina N.V."/>
        </authorList>
    </citation>
    <scope>NUCLEOTIDE SEQUENCE [LARGE SCALE GENOMIC DNA]</scope>
    <source>
        <strain evidence="8 9">Dub</strain>
    </source>
</reference>
<dbReference type="EMBL" id="SIUB01000011">
    <property type="protein sequence ID" value="TBN47342.1"/>
    <property type="molecule type" value="Genomic_DNA"/>
</dbReference>
<dbReference type="PROSITE" id="PS51677">
    <property type="entry name" value="NODB"/>
    <property type="match status" value="1"/>
</dbReference>
<dbReference type="Proteomes" id="UP000291613">
    <property type="component" value="Unassembled WGS sequence"/>
</dbReference>
<dbReference type="SUPFAM" id="SSF88713">
    <property type="entry name" value="Glycoside hydrolase/deacetylase"/>
    <property type="match status" value="1"/>
</dbReference>
<evidence type="ECO:0000313" key="8">
    <source>
        <dbReference type="EMBL" id="TBN47342.1"/>
    </source>
</evidence>
<keyword evidence="5" id="KW-0732">Signal</keyword>
<comment type="similarity">
    <text evidence="3">Belongs to the polysaccharide deacetylase family.</text>
</comment>
<dbReference type="RefSeq" id="WP_131004678.1">
    <property type="nucleotide sequence ID" value="NZ_JBHSZR010000010.1"/>
</dbReference>
<dbReference type="InterPro" id="IPR011330">
    <property type="entry name" value="Glyco_hydro/deAcase_b/a-brl"/>
</dbReference>
<dbReference type="Gene3D" id="3.20.20.370">
    <property type="entry name" value="Glycoside hydrolase/deacetylase"/>
    <property type="match status" value="1"/>
</dbReference>
<gene>
    <name evidence="8" type="ORF">EYR15_16265</name>
</gene>
<keyword evidence="9" id="KW-1185">Reference proteome</keyword>
<evidence type="ECO:0000259" key="7">
    <source>
        <dbReference type="PROSITE" id="PS51677"/>
    </source>
</evidence>
<comment type="subcellular location">
    <subcellularLocation>
        <location evidence="2">Secreted</location>
    </subcellularLocation>
</comment>
<evidence type="ECO:0000256" key="6">
    <source>
        <dbReference type="ARBA" id="ARBA00032976"/>
    </source>
</evidence>
<dbReference type="InterPro" id="IPR051398">
    <property type="entry name" value="Polysacch_Deacetylase"/>
</dbReference>
<comment type="function">
    <text evidence="1">Is involved in generating a small heat-stable compound (Nod), an acylated oligomer of N-acetylglucosamine, that stimulates mitosis in various plant protoplasts.</text>
</comment>
<evidence type="ECO:0000313" key="9">
    <source>
        <dbReference type="Proteomes" id="UP000291613"/>
    </source>
</evidence>
<name>A0A4Q9G9I4_9HYPH</name>
<evidence type="ECO:0000256" key="1">
    <source>
        <dbReference type="ARBA" id="ARBA00003236"/>
    </source>
</evidence>
<dbReference type="GO" id="GO:0005975">
    <property type="term" value="P:carbohydrate metabolic process"/>
    <property type="evidence" value="ECO:0007669"/>
    <property type="project" value="InterPro"/>
</dbReference>